<keyword evidence="2" id="KW-0472">Membrane</keyword>
<feature type="transmembrane region" description="Helical" evidence="2">
    <location>
        <begin position="337"/>
        <end position="361"/>
    </location>
</feature>
<evidence type="ECO:0000313" key="4">
    <source>
        <dbReference type="Proteomes" id="UP000014803"/>
    </source>
</evidence>
<evidence type="ECO:0000313" key="3">
    <source>
        <dbReference type="EMBL" id="AGP39869.1"/>
    </source>
</evidence>
<reference evidence="3 4" key="1">
    <citation type="journal article" date="2013" name="Sci. Rep.">
        <title>Extraordinary expansion of a Sorangium cellulosum genome from an alkaline milieu.</title>
        <authorList>
            <person name="Han K."/>
            <person name="Li Z.F."/>
            <person name="Peng R."/>
            <person name="Zhu L.P."/>
            <person name="Zhou T."/>
            <person name="Wang L.G."/>
            <person name="Li S.G."/>
            <person name="Zhang X.B."/>
            <person name="Hu W."/>
            <person name="Wu Z.H."/>
            <person name="Qin N."/>
            <person name="Li Y.Z."/>
        </authorList>
    </citation>
    <scope>NUCLEOTIDE SEQUENCE [LARGE SCALE GENOMIC DNA]</scope>
    <source>
        <strain evidence="3 4">So0157-2</strain>
    </source>
</reference>
<dbReference type="InterPro" id="IPR011990">
    <property type="entry name" value="TPR-like_helical_dom_sf"/>
</dbReference>
<accession>S4Y4W8</accession>
<feature type="transmembrane region" description="Helical" evidence="2">
    <location>
        <begin position="286"/>
        <end position="307"/>
    </location>
</feature>
<name>S4Y4W8_SORCE</name>
<feature type="region of interest" description="Disordered" evidence="1">
    <location>
        <begin position="49"/>
        <end position="90"/>
    </location>
</feature>
<dbReference type="eggNOG" id="COG0457">
    <property type="taxonomic scope" value="Bacteria"/>
</dbReference>
<evidence type="ECO:0008006" key="5">
    <source>
        <dbReference type="Google" id="ProtNLM"/>
    </source>
</evidence>
<dbReference type="STRING" id="1254432.SCE1572_38475"/>
<dbReference type="SUPFAM" id="SSF48452">
    <property type="entry name" value="TPR-like"/>
    <property type="match status" value="1"/>
</dbReference>
<dbReference type="Gene3D" id="1.25.40.10">
    <property type="entry name" value="Tetratricopeptide repeat domain"/>
    <property type="match status" value="1"/>
</dbReference>
<dbReference type="AlphaFoldDB" id="S4Y4W8"/>
<dbReference type="PATRIC" id="fig|1254432.3.peg.8723"/>
<evidence type="ECO:0000256" key="2">
    <source>
        <dbReference type="SAM" id="Phobius"/>
    </source>
</evidence>
<feature type="compositionally biased region" description="Low complexity" evidence="1">
    <location>
        <begin position="60"/>
        <end position="70"/>
    </location>
</feature>
<gene>
    <name evidence="3" type="ORF">SCE1572_38475</name>
</gene>
<organism evidence="3 4">
    <name type="scientific">Sorangium cellulosum So0157-2</name>
    <dbReference type="NCBI Taxonomy" id="1254432"/>
    <lineage>
        <taxon>Bacteria</taxon>
        <taxon>Pseudomonadati</taxon>
        <taxon>Myxococcota</taxon>
        <taxon>Polyangia</taxon>
        <taxon>Polyangiales</taxon>
        <taxon>Polyangiaceae</taxon>
        <taxon>Sorangium</taxon>
    </lineage>
</organism>
<keyword evidence="2" id="KW-1133">Transmembrane helix</keyword>
<evidence type="ECO:0000256" key="1">
    <source>
        <dbReference type="SAM" id="MobiDB-lite"/>
    </source>
</evidence>
<sequence>MRKEAWVEHRITIGGVVFFAVVGVGPAAFADPSPEGAERVAPGVVAGDTATSAAPRQPGAVAGDTAASAAPRQPGAVAGDTSASAAPRQPSAAELASARHLFSLGLAAEDQGRWAEALEIYERISKIVVSPPLWYHLGVCHEALGHVVEALNAFELATSGATARKELALARESRSRIEKLRAKTSQIVLQLPEDATGVRVEIDGEPIHPALVGAAILVSPGARRIAVSAGNYAERFEATVQAETGAVVELQAELGRKRALAALRPIAPARPAPPRAPAPGASVPPVAVLGAAAALGAAAVVTGAMAYDVRHTFLKKNDNPAPGSMAERQALRDRGQALAVTSTALTGAALVAGGFAAYLFWTSPSPRAAPEHAAGPRPLPAPRAPGLTALSPWVGADGAGVAVQGAL</sequence>
<dbReference type="KEGG" id="scu:SCE1572_38475"/>
<protein>
    <recommendedName>
        <fullName evidence="5">PEGA domain-containing protein</fullName>
    </recommendedName>
</protein>
<dbReference type="HOGENOM" id="CLU_747825_0_0_7"/>
<proteinExistence type="predicted"/>
<dbReference type="EMBL" id="CP003969">
    <property type="protein sequence ID" value="AGP39869.1"/>
    <property type="molecule type" value="Genomic_DNA"/>
</dbReference>
<dbReference type="Proteomes" id="UP000014803">
    <property type="component" value="Chromosome"/>
</dbReference>
<keyword evidence="2" id="KW-0812">Transmembrane</keyword>